<name>A0AAP0JW65_9MAGN</name>
<dbReference type="EMBL" id="JBBNAG010000004">
    <property type="protein sequence ID" value="KAK9141282.1"/>
    <property type="molecule type" value="Genomic_DNA"/>
</dbReference>
<feature type="compositionally biased region" description="Basic and acidic residues" evidence="1">
    <location>
        <begin position="291"/>
        <end position="302"/>
    </location>
</feature>
<dbReference type="PANTHER" id="PTHR36376">
    <property type="entry name" value="OS09G0514700 PROTEIN"/>
    <property type="match status" value="1"/>
</dbReference>
<protein>
    <submittedName>
        <fullName evidence="2">Uncharacterized protein</fullName>
    </submittedName>
</protein>
<keyword evidence="3" id="KW-1185">Reference proteome</keyword>
<reference evidence="2 3" key="1">
    <citation type="submission" date="2024-01" db="EMBL/GenBank/DDBJ databases">
        <title>Genome assemblies of Stephania.</title>
        <authorList>
            <person name="Yang L."/>
        </authorList>
    </citation>
    <scope>NUCLEOTIDE SEQUENCE [LARGE SCALE GENOMIC DNA]</scope>
    <source>
        <strain evidence="2">JXDWG</strain>
        <tissue evidence="2">Leaf</tissue>
    </source>
</reference>
<evidence type="ECO:0000313" key="2">
    <source>
        <dbReference type="EMBL" id="KAK9141282.1"/>
    </source>
</evidence>
<feature type="region of interest" description="Disordered" evidence="1">
    <location>
        <begin position="333"/>
        <end position="376"/>
    </location>
</feature>
<evidence type="ECO:0000313" key="3">
    <source>
        <dbReference type="Proteomes" id="UP001419268"/>
    </source>
</evidence>
<evidence type="ECO:0000256" key="1">
    <source>
        <dbReference type="SAM" id="MobiDB-lite"/>
    </source>
</evidence>
<proteinExistence type="predicted"/>
<feature type="compositionally biased region" description="Low complexity" evidence="1">
    <location>
        <begin position="359"/>
        <end position="375"/>
    </location>
</feature>
<comment type="caution">
    <text evidence="2">The sequence shown here is derived from an EMBL/GenBank/DDBJ whole genome shotgun (WGS) entry which is preliminary data.</text>
</comment>
<organism evidence="2 3">
    <name type="scientific">Stephania cephalantha</name>
    <dbReference type="NCBI Taxonomy" id="152367"/>
    <lineage>
        <taxon>Eukaryota</taxon>
        <taxon>Viridiplantae</taxon>
        <taxon>Streptophyta</taxon>
        <taxon>Embryophyta</taxon>
        <taxon>Tracheophyta</taxon>
        <taxon>Spermatophyta</taxon>
        <taxon>Magnoliopsida</taxon>
        <taxon>Ranunculales</taxon>
        <taxon>Menispermaceae</taxon>
        <taxon>Menispermoideae</taxon>
        <taxon>Cissampelideae</taxon>
        <taxon>Stephania</taxon>
    </lineage>
</organism>
<feature type="region of interest" description="Disordered" evidence="1">
    <location>
        <begin position="494"/>
        <end position="538"/>
    </location>
</feature>
<dbReference type="Proteomes" id="UP001419268">
    <property type="component" value="Unassembled WGS sequence"/>
</dbReference>
<gene>
    <name evidence="2" type="ORF">Scep_010963</name>
</gene>
<sequence length="580" mass="63519">MDLSQFCLTHQLYPIRRLQGEKMKASVRLLDIKGLHRRGAGTAFVNTCGNSCTKDVDKEHPPYNNDKELVSGATTKMVPATFPIKDMENCLGFNIHENKDCVLSSSQCGCSLLKFPHKEPLNSYEEVATVQKFPNPCSDVGHEISPQSPCRNKGTSKSRITHKSLVEKGLESSTDVPSFQFYARSEEGINLFVDLNSSPSDWIKKLKNEVCICPEVQNNKSWNLQRELKSLGDGDAQINASLLGNAVEDREIRSDSVFGNAVDNSIMKESDQVEVDHSDRNGSLVSQLCKTESHMQKHKDANTEQSLNRSDRVDSSHEFHDISLNKIVCSVVNSKPDGPKGQNLSEPHSKSRSMHQENTETGSIGTSSISQETSIPPSHGIGAVFLPSTRIAETSSVIGIGCSTSSSMDMQLSEVASHCEDMSNFAGLNGTQPHSDEAIQKLQTGYTGSSNCGFDLSTSAEPTLANPDEQGGNYAINGRGSLECSQINDFSMRTSERSHTYEDDGRQSKRQRKNPDDLIGQPVSTSRNVVSGKGMARHGLPRRSMRLVSKVITGAITLLSTRNNHLSCLCRSTKGIMFLV</sequence>
<feature type="compositionally biased region" description="Basic and acidic residues" evidence="1">
    <location>
        <begin position="494"/>
        <end position="507"/>
    </location>
</feature>
<feature type="region of interest" description="Disordered" evidence="1">
    <location>
        <begin position="291"/>
        <end position="316"/>
    </location>
</feature>
<accession>A0AAP0JW65</accession>
<dbReference type="AlphaFoldDB" id="A0AAP0JW65"/>
<dbReference type="PANTHER" id="PTHR36376:SF1">
    <property type="entry name" value="OS09G0514700 PROTEIN"/>
    <property type="match status" value="1"/>
</dbReference>